<dbReference type="GO" id="GO:0009279">
    <property type="term" value="C:cell outer membrane"/>
    <property type="evidence" value="ECO:0007669"/>
    <property type="project" value="UniProtKB-SubCell"/>
</dbReference>
<dbReference type="Gene3D" id="2.60.40.1120">
    <property type="entry name" value="Carboxypeptidase-like, regulatory domain"/>
    <property type="match status" value="1"/>
</dbReference>
<comment type="caution">
    <text evidence="4">The sequence shown here is derived from an EMBL/GenBank/DDBJ whole genome shotgun (WGS) entry which is preliminary data.</text>
</comment>
<evidence type="ECO:0000259" key="3">
    <source>
        <dbReference type="Pfam" id="PF07715"/>
    </source>
</evidence>
<accession>A0A940DMD7</accession>
<keyword evidence="1" id="KW-0813">Transport</keyword>
<keyword evidence="2" id="KW-0732">Signal</keyword>
<dbReference type="InterPro" id="IPR039426">
    <property type="entry name" value="TonB-dep_rcpt-like"/>
</dbReference>
<evidence type="ECO:0000313" key="5">
    <source>
        <dbReference type="Proteomes" id="UP000712007"/>
    </source>
</evidence>
<keyword evidence="1" id="KW-0472">Membrane</keyword>
<keyword evidence="1" id="KW-0812">Transmembrane</keyword>
<feature type="chain" id="PRO_5037784204" evidence="2">
    <location>
        <begin position="20"/>
        <end position="819"/>
    </location>
</feature>
<sequence>MKRTAALLLILIAFCCATAAQQKVYIRGYVLDEEKRAVPFATVSAKGTVYGSVTNDVGYYELSFPLTDSVTVAASCVGYEPYEETFPIGSNRAFNLNIRLKSSVEALNDVEVSGMKRQTSTMATLDSEMLKSIPNASGGNFEVLLTTFAGVSSNNEMSSQYSVRGGNYDENSVYVNGIEIYRPLLVRAGQQEGLSFINPDLVSAVNFSAGGFDAKYGDKMSSVLDVTYKRPKAFEANVSVSLLGASAYVGSSSKKFTQVHGLRYMTSKYLLGTLDTKGEYFPMFVDYQTYMTWQIAPRWNIDFLGNFSQNSYKFIPQERTTSFGTYADAKKFRVYFDGMERDLFRTFFGAFSIGYKPTERVSLDLMLSAFNTNEQETYDITGSYWLSELDPNNPDNDNMARLGTGSYHEHARNRLSATVASLAHKGKYSGVNNSIEWGANVQGEIILDRINEWESRDSTGYTLPTNPERIELIYNLSSSVDLYSLRAQAYIQDTYKIYADHGTWALTAGVRANYWSFNREFLASPRATVAFFPNCKADLNFRLAAGLYYQAPFYKEIRQEVKNSDGNNSIVLNRNIKAQRSAHILLGMDYFFRAWDRPFKLTTELYYKPADRVISYYVDNVRVRYSGVNDAVAYTAGFDIKLFGEFVPGTDSWISFSWMRSRENLINDHYSVYSNVGNYLGEVYPGYIARPNEQRYNISLFFQDYFPNHPEYKIHLKLVWSDGLPFGPPHSERYQAVLRTKAYNRVDIGASRGFIQGRERWMKALDPVKSIWLNLELFNLFNIKNVNSYYWVTDIYNQQYAVPNYLTGFMVNFTISVDF</sequence>
<dbReference type="EMBL" id="JADIMV010000127">
    <property type="protein sequence ID" value="MBO8440427.1"/>
    <property type="molecule type" value="Genomic_DNA"/>
</dbReference>
<dbReference type="InterPro" id="IPR008969">
    <property type="entry name" value="CarboxyPept-like_regulatory"/>
</dbReference>
<dbReference type="SUPFAM" id="SSF56935">
    <property type="entry name" value="Porins"/>
    <property type="match status" value="1"/>
</dbReference>
<dbReference type="Gene3D" id="2.170.130.10">
    <property type="entry name" value="TonB-dependent receptor, plug domain"/>
    <property type="match status" value="1"/>
</dbReference>
<feature type="signal peptide" evidence="2">
    <location>
        <begin position="1"/>
        <end position="19"/>
    </location>
</feature>
<dbReference type="AlphaFoldDB" id="A0A940DMD7"/>
<gene>
    <name evidence="4" type="ORF">IAC51_07240</name>
</gene>
<dbReference type="InterPro" id="IPR037066">
    <property type="entry name" value="Plug_dom_sf"/>
</dbReference>
<dbReference type="Pfam" id="PF07715">
    <property type="entry name" value="Plug"/>
    <property type="match status" value="1"/>
</dbReference>
<dbReference type="PROSITE" id="PS52016">
    <property type="entry name" value="TONB_DEPENDENT_REC_3"/>
    <property type="match status" value="1"/>
</dbReference>
<organism evidence="4 5">
    <name type="scientific">Candidatus Aphodosoma intestinipullorum</name>
    <dbReference type="NCBI Taxonomy" id="2840674"/>
    <lineage>
        <taxon>Bacteria</taxon>
        <taxon>Pseudomonadati</taxon>
        <taxon>Bacteroidota</taxon>
        <taxon>Bacteroidia</taxon>
        <taxon>Bacteroidales</taxon>
        <taxon>Candidatus Aphodosoma</taxon>
    </lineage>
</organism>
<name>A0A940DMD7_9BACT</name>
<dbReference type="InterPro" id="IPR012910">
    <property type="entry name" value="Plug_dom"/>
</dbReference>
<protein>
    <submittedName>
        <fullName evidence="4">TonB-dependent receptor</fullName>
    </submittedName>
</protein>
<dbReference type="Pfam" id="PF13715">
    <property type="entry name" value="CarbopepD_reg_2"/>
    <property type="match status" value="1"/>
</dbReference>
<evidence type="ECO:0000313" key="4">
    <source>
        <dbReference type="EMBL" id="MBO8440427.1"/>
    </source>
</evidence>
<feature type="domain" description="TonB-dependent receptor plug" evidence="3">
    <location>
        <begin position="135"/>
        <end position="218"/>
    </location>
</feature>
<keyword evidence="1" id="KW-1134">Transmembrane beta strand</keyword>
<keyword evidence="4" id="KW-0675">Receptor</keyword>
<dbReference type="SUPFAM" id="SSF49464">
    <property type="entry name" value="Carboxypeptidase regulatory domain-like"/>
    <property type="match status" value="1"/>
</dbReference>
<keyword evidence="1" id="KW-0998">Cell outer membrane</keyword>
<evidence type="ECO:0000256" key="2">
    <source>
        <dbReference type="SAM" id="SignalP"/>
    </source>
</evidence>
<reference evidence="4" key="1">
    <citation type="submission" date="2020-10" db="EMBL/GenBank/DDBJ databases">
        <authorList>
            <person name="Gilroy R."/>
        </authorList>
    </citation>
    <scope>NUCLEOTIDE SEQUENCE</scope>
    <source>
        <strain evidence="4">3924</strain>
    </source>
</reference>
<dbReference type="Proteomes" id="UP000712007">
    <property type="component" value="Unassembled WGS sequence"/>
</dbReference>
<evidence type="ECO:0000256" key="1">
    <source>
        <dbReference type="PROSITE-ProRule" id="PRU01360"/>
    </source>
</evidence>
<proteinExistence type="inferred from homology"/>
<reference evidence="4" key="2">
    <citation type="journal article" date="2021" name="PeerJ">
        <title>Extensive microbial diversity within the chicken gut microbiome revealed by metagenomics and culture.</title>
        <authorList>
            <person name="Gilroy R."/>
            <person name="Ravi A."/>
            <person name="Getino M."/>
            <person name="Pursley I."/>
            <person name="Horton D.L."/>
            <person name="Alikhan N.F."/>
            <person name="Baker D."/>
            <person name="Gharbi K."/>
            <person name="Hall N."/>
            <person name="Watson M."/>
            <person name="Adriaenssens E.M."/>
            <person name="Foster-Nyarko E."/>
            <person name="Jarju S."/>
            <person name="Secka A."/>
            <person name="Antonio M."/>
            <person name="Oren A."/>
            <person name="Chaudhuri R.R."/>
            <person name="La Ragione R."/>
            <person name="Hildebrand F."/>
            <person name="Pallen M.J."/>
        </authorList>
    </citation>
    <scope>NUCLEOTIDE SEQUENCE</scope>
    <source>
        <strain evidence="4">3924</strain>
    </source>
</reference>
<comment type="subcellular location">
    <subcellularLocation>
        <location evidence="1">Cell outer membrane</location>
        <topology evidence="1">Multi-pass membrane protein</topology>
    </subcellularLocation>
</comment>
<comment type="similarity">
    <text evidence="1">Belongs to the TonB-dependent receptor family.</text>
</comment>